<dbReference type="Proteomes" id="UP000655208">
    <property type="component" value="Unassembled WGS sequence"/>
</dbReference>
<evidence type="ECO:0000256" key="2">
    <source>
        <dbReference type="ARBA" id="ARBA00022527"/>
    </source>
</evidence>
<proteinExistence type="predicted"/>
<evidence type="ECO:0000256" key="4">
    <source>
        <dbReference type="ARBA" id="ARBA00022741"/>
    </source>
</evidence>
<evidence type="ECO:0000259" key="8">
    <source>
        <dbReference type="PROSITE" id="PS50011"/>
    </source>
</evidence>
<keyword evidence="3" id="KW-0808">Transferase</keyword>
<feature type="domain" description="NERD" evidence="9">
    <location>
        <begin position="43"/>
        <end position="157"/>
    </location>
</feature>
<feature type="region of interest" description="Disordered" evidence="7">
    <location>
        <begin position="815"/>
        <end position="835"/>
    </location>
</feature>
<dbReference type="InterPro" id="IPR011528">
    <property type="entry name" value="NERD"/>
</dbReference>
<keyword evidence="5" id="KW-0418">Kinase</keyword>
<dbReference type="Pfam" id="PF00069">
    <property type="entry name" value="Pkinase"/>
    <property type="match status" value="2"/>
</dbReference>
<reference evidence="10" key="2">
    <citation type="submission" date="2020-09" db="EMBL/GenBank/DDBJ databases">
        <authorList>
            <person name="Sun Q."/>
            <person name="Zhou Y."/>
        </authorList>
    </citation>
    <scope>NUCLEOTIDE SEQUENCE</scope>
    <source>
        <strain evidence="10">CGMCC 4.7308</strain>
    </source>
</reference>
<evidence type="ECO:0000256" key="7">
    <source>
        <dbReference type="SAM" id="MobiDB-lite"/>
    </source>
</evidence>
<evidence type="ECO:0000256" key="1">
    <source>
        <dbReference type="ARBA" id="ARBA00012513"/>
    </source>
</evidence>
<evidence type="ECO:0000259" key="9">
    <source>
        <dbReference type="PROSITE" id="PS50965"/>
    </source>
</evidence>
<feature type="domain" description="Protein kinase" evidence="8">
    <location>
        <begin position="241"/>
        <end position="531"/>
    </location>
</feature>
<reference evidence="10" key="1">
    <citation type="journal article" date="2014" name="Int. J. Syst. Evol. Microbiol.">
        <title>Complete genome sequence of Corynebacterium casei LMG S-19264T (=DSM 44701T), isolated from a smear-ripened cheese.</title>
        <authorList>
            <consortium name="US DOE Joint Genome Institute (JGI-PGF)"/>
            <person name="Walter F."/>
            <person name="Albersmeier A."/>
            <person name="Kalinowski J."/>
            <person name="Ruckert C."/>
        </authorList>
    </citation>
    <scope>NUCLEOTIDE SEQUENCE</scope>
    <source>
        <strain evidence="10">CGMCC 4.7308</strain>
    </source>
</reference>
<dbReference type="PANTHER" id="PTHR43289:SF6">
    <property type="entry name" value="SERINE_THREONINE-PROTEIN KINASE NEKL-3"/>
    <property type="match status" value="1"/>
</dbReference>
<evidence type="ECO:0000256" key="3">
    <source>
        <dbReference type="ARBA" id="ARBA00022679"/>
    </source>
</evidence>
<evidence type="ECO:0000313" key="11">
    <source>
        <dbReference type="Proteomes" id="UP000655208"/>
    </source>
</evidence>
<keyword evidence="2" id="KW-0723">Serine/threonine-protein kinase</keyword>
<dbReference type="GO" id="GO:0004674">
    <property type="term" value="F:protein serine/threonine kinase activity"/>
    <property type="evidence" value="ECO:0007669"/>
    <property type="project" value="UniProtKB-KW"/>
</dbReference>
<accession>A0A917SVI5</accession>
<dbReference type="SMART" id="SM00220">
    <property type="entry name" value="S_TKc"/>
    <property type="match status" value="1"/>
</dbReference>
<protein>
    <recommendedName>
        <fullName evidence="1">non-specific serine/threonine protein kinase</fullName>
        <ecNumber evidence="1">2.7.11.1</ecNumber>
    </recommendedName>
</protein>
<dbReference type="PANTHER" id="PTHR43289">
    <property type="entry name" value="MITOGEN-ACTIVATED PROTEIN KINASE KINASE KINASE 20-RELATED"/>
    <property type="match status" value="1"/>
</dbReference>
<dbReference type="PROSITE" id="PS50965">
    <property type="entry name" value="NERD"/>
    <property type="match status" value="1"/>
</dbReference>
<comment type="caution">
    <text evidence="10">The sequence shown here is derived from an EMBL/GenBank/DDBJ whole genome shotgun (WGS) entry which is preliminary data.</text>
</comment>
<dbReference type="EC" id="2.7.11.1" evidence="1"/>
<dbReference type="InterPro" id="IPR011009">
    <property type="entry name" value="Kinase-like_dom_sf"/>
</dbReference>
<dbReference type="Pfam" id="PF08378">
    <property type="entry name" value="NERD"/>
    <property type="match status" value="1"/>
</dbReference>
<name>A0A917SVI5_9ACTN</name>
<feature type="region of interest" description="Disordered" evidence="7">
    <location>
        <begin position="404"/>
        <end position="431"/>
    </location>
</feature>
<dbReference type="GO" id="GO:0005524">
    <property type="term" value="F:ATP binding"/>
    <property type="evidence" value="ECO:0007669"/>
    <property type="project" value="UniProtKB-KW"/>
</dbReference>
<keyword evidence="11" id="KW-1185">Reference proteome</keyword>
<keyword evidence="4" id="KW-0547">Nucleotide-binding</keyword>
<dbReference type="EMBL" id="BMNA01000003">
    <property type="protein sequence ID" value="GGL99880.1"/>
    <property type="molecule type" value="Genomic_DNA"/>
</dbReference>
<evidence type="ECO:0000256" key="5">
    <source>
        <dbReference type="ARBA" id="ARBA00022777"/>
    </source>
</evidence>
<dbReference type="InterPro" id="IPR000719">
    <property type="entry name" value="Prot_kinase_dom"/>
</dbReference>
<evidence type="ECO:0000313" key="10">
    <source>
        <dbReference type="EMBL" id="GGL99880.1"/>
    </source>
</evidence>
<keyword evidence="6" id="KW-0067">ATP-binding</keyword>
<dbReference type="SUPFAM" id="SSF56112">
    <property type="entry name" value="Protein kinase-like (PK-like)"/>
    <property type="match status" value="2"/>
</dbReference>
<evidence type="ECO:0000256" key="6">
    <source>
        <dbReference type="ARBA" id="ARBA00022840"/>
    </source>
</evidence>
<gene>
    <name evidence="10" type="ORF">GCM10011594_19830</name>
</gene>
<sequence length="1367" mass="147780">MACVAGYHHPSKVGRCGAASRGKGLTVSRAVAPRTRWIEVSPSEYAHERAGLAYLKTHLPNAAPYRVWTNFEFMDGNGRWHEVDALVLGRGRLHLVELKHYTGRIGGNERTWERANGRLENSPLLLARRKAQRLASRLADELRKWARERGYNAEELARSVPFIQEAVFLHAEDLRLELLGLQRANLFGMRGNRSQLPDIIDRLTEAPSGEPIRDLDGDKLAVVLGRLGIARRPTRVAGSWQIEGAPIAEGDGWQDWPATHQQDPDRQARIRIFPSPAGSPDTVRSALRRRIEREFALLRDLRHDAIVAPIDLVEDDRGEPGLVYPVDDDFRPLDLLERPLTGAEQRAVLERSAEALAYAHRHNVAHRGLTPRAIRVQLPAAADQEPRVQLADWSWAGRVHQPDTGLASRLGAPSDYSESDGSGVYEAPEGRWSSAADRPGLDIFALGAVAYEMLTGGPPAADRATLRLRVREENGLDLFASGAPFTDQRMRDLVLAATRPKVSERLPSAQKFAEQLAALRSTATADVDPLLAAVDVVIADRFKVLEDLGSGSTAKGLRVLDLPHDRQCVLKIALDDVAAERLEDEAEVLRSLDQWTGPTRDLVVRLLDGTPPVGTERSALLLSDGGEDNLARRLRFGPEPLSNLRALGTDLLTALVELDRIGVLHRDIKPANLGLRRRIGGKPPRLTLFDFSLSRGRIGALEAGTPPYLDPFLNDPHRGVYDSAADWYGAAVVLFEMATGEAPRYGDGLSDPATIADEVSVEAAGFPADLPRPVIDGLVPFFQQALARDSRQRFGTPAQMLAAWTAALDATEAGAGTAVSTKRQPRRAAAPPFRPVSLDDVHMPAGLAGLDQLVTELGRRSGSSNSNTRKLVYLLVPRSPVDDPVDPLDTQAALGSALGITPASVSQQFGKLAELWRDQAELRQALEWLRAELDNHLAADGGVAAASTAVNWLLDVLPTGELTAPRRTATGLLRLLLELDTRWRPDSAWQRRRHGRTIATVARDPLRLDQADAVANRAGRLLREGTELGRWLVPAAVAVPALREAFEALSGQANDEVGSAVPDRVLLELAATASAVGLSAAGELHSVDAPVEAAVEAVLQGLPDTAEVAPDHLEQRLTARFPHVAATLPRRPGLDNVVRAVRPSLGWSPERRAYVSPVSAAVPETLATRLTTHGRPPVPGRTVSLSWARLGDGPVFRAVQVPTGYGDDLAAALVSLIDAQHVDVSEFLLSAMERQAAAGGVPWWDIVAADAGSAQDRQGLAAFVQQQLPALFDQVERGSRPVVLTDLSVLASYGLLPTLSRWADVTRPPPRTILALVPAGTRPGTVDGASLVLNSPEQSVVLSSDEAAALLAVADDRAHAPVDDGAR</sequence>
<dbReference type="PROSITE" id="PS50011">
    <property type="entry name" value="PROTEIN_KINASE_DOM"/>
    <property type="match status" value="2"/>
</dbReference>
<dbReference type="Gene3D" id="1.10.510.10">
    <property type="entry name" value="Transferase(Phosphotransferase) domain 1"/>
    <property type="match status" value="2"/>
</dbReference>
<organism evidence="10 11">
    <name type="scientific">Nakamurella endophytica</name>
    <dbReference type="NCBI Taxonomy" id="1748367"/>
    <lineage>
        <taxon>Bacteria</taxon>
        <taxon>Bacillati</taxon>
        <taxon>Actinomycetota</taxon>
        <taxon>Actinomycetes</taxon>
        <taxon>Nakamurellales</taxon>
        <taxon>Nakamurellaceae</taxon>
        <taxon>Nakamurella</taxon>
    </lineage>
</organism>
<feature type="domain" description="Protein kinase" evidence="8">
    <location>
        <begin position="542"/>
        <end position="805"/>
    </location>
</feature>